<organism evidence="6 7">
    <name type="scientific">Thermostaphylospora chromogena</name>
    <dbReference type="NCBI Taxonomy" id="35622"/>
    <lineage>
        <taxon>Bacteria</taxon>
        <taxon>Bacillati</taxon>
        <taxon>Actinomycetota</taxon>
        <taxon>Actinomycetes</taxon>
        <taxon>Streptosporangiales</taxon>
        <taxon>Thermomonosporaceae</taxon>
        <taxon>Thermostaphylospora</taxon>
    </lineage>
</organism>
<dbReference type="Pfam" id="PF13527">
    <property type="entry name" value="Acetyltransf_9"/>
    <property type="match status" value="1"/>
</dbReference>
<keyword evidence="7" id="KW-1185">Reference proteome</keyword>
<evidence type="ECO:0000256" key="3">
    <source>
        <dbReference type="ARBA" id="ARBA00023315"/>
    </source>
</evidence>
<dbReference type="Pfam" id="PF13530">
    <property type="entry name" value="SCP2_2"/>
    <property type="match status" value="1"/>
</dbReference>
<evidence type="ECO:0000313" key="7">
    <source>
        <dbReference type="Proteomes" id="UP000217103"/>
    </source>
</evidence>
<sequence length="407" mass="44402">MTIRPIAEAEWPVFATVFREAFNSEAPPAVVDRYRALSELDRLLAAFDGDQMVGTAGALSFAMTVPGGTAPVAGVTLVSVLPSHRRRGILSAMMRRQLNDLHEGGEPVAALYPSEAAIYGRFGYGRAADSLTFDIPRHGAAFVPDAPTDPALRLRVADPARARKELEQVFEIVRAERPGQYARTAARWDDLLADEEFDRSGTGALRCVIAEDGSGPRGYALFRVKRKASEDDLPANELLLQELYAVDPAAYALVWRGVLERDLIARVRAWSRPVDDPLIHLLAEPRHLRPLWRDDLWVRVVDVGRALSARAYAAPVDLVFEVEDAYCPWNARCWRLSADGAGAVCEPSSAAADVTLPVSALGAAYLGGRPLVGMLRAGLIREHTRGAVARLSTAMSWEPRPCAALVF</sequence>
<accession>A0A1H1I6W4</accession>
<dbReference type="GO" id="GO:0034069">
    <property type="term" value="F:aminoglycoside N-acetyltransferase activity"/>
    <property type="evidence" value="ECO:0007669"/>
    <property type="project" value="TreeGrafter"/>
</dbReference>
<evidence type="ECO:0000313" key="6">
    <source>
        <dbReference type="EMBL" id="SDR33086.1"/>
    </source>
</evidence>
<gene>
    <name evidence="6" type="ORF">SAMN04489764_5246</name>
</gene>
<dbReference type="InterPro" id="IPR025559">
    <property type="entry name" value="Eis_dom"/>
</dbReference>
<feature type="binding site" evidence="4">
    <location>
        <begin position="78"/>
        <end position="80"/>
    </location>
    <ligand>
        <name>acetyl-CoA</name>
        <dbReference type="ChEBI" id="CHEBI:57288"/>
    </ligand>
</feature>
<dbReference type="STRING" id="35622.SAMN04489764_5246"/>
<dbReference type="InterPro" id="IPR016181">
    <property type="entry name" value="Acyl_CoA_acyltransferase"/>
</dbReference>
<feature type="binding site" evidence="4">
    <location>
        <begin position="86"/>
        <end position="91"/>
    </location>
    <ligand>
        <name>acetyl-CoA</name>
        <dbReference type="ChEBI" id="CHEBI:57288"/>
    </ligand>
</feature>
<protein>
    <submittedName>
        <fullName evidence="6">Predicted acetyltransferase</fullName>
    </submittedName>
</protein>
<dbReference type="SUPFAM" id="SSF55718">
    <property type="entry name" value="SCP-like"/>
    <property type="match status" value="1"/>
</dbReference>
<proteinExistence type="inferred from homology"/>
<dbReference type="InterPro" id="IPR022902">
    <property type="entry name" value="NAcTrfase_Eis"/>
</dbReference>
<dbReference type="Pfam" id="PF17668">
    <property type="entry name" value="Acetyltransf_17"/>
    <property type="match status" value="1"/>
</dbReference>
<dbReference type="PANTHER" id="PTHR37817">
    <property type="entry name" value="N-ACETYLTRANSFERASE EIS"/>
    <property type="match status" value="1"/>
</dbReference>
<dbReference type="Gene3D" id="3.30.1050.10">
    <property type="entry name" value="SCP2 sterol-binding domain"/>
    <property type="match status" value="1"/>
</dbReference>
<feature type="active site" description="Proton acceptor; via carboxylate" evidence="4">
    <location>
        <position position="407"/>
    </location>
</feature>
<keyword evidence="3 4" id="KW-0012">Acyltransferase</keyword>
<evidence type="ECO:0000259" key="5">
    <source>
        <dbReference type="PROSITE" id="PS51186"/>
    </source>
</evidence>
<dbReference type="InterPro" id="IPR000182">
    <property type="entry name" value="GNAT_dom"/>
</dbReference>
<evidence type="ECO:0000256" key="4">
    <source>
        <dbReference type="HAMAP-Rule" id="MF_01812"/>
    </source>
</evidence>
<dbReference type="InterPro" id="IPR051554">
    <property type="entry name" value="Acetyltransferase_Eis"/>
</dbReference>
<dbReference type="NCBIfam" id="NF002367">
    <property type="entry name" value="PRK01346.1-4"/>
    <property type="match status" value="1"/>
</dbReference>
<keyword evidence="2 4" id="KW-0808">Transferase</keyword>
<comment type="similarity">
    <text evidence="1 4">Belongs to the acetyltransferase Eis family.</text>
</comment>
<dbReference type="PROSITE" id="PS51186">
    <property type="entry name" value="GNAT"/>
    <property type="match status" value="1"/>
</dbReference>
<dbReference type="CDD" id="cd04301">
    <property type="entry name" value="NAT_SF"/>
    <property type="match status" value="1"/>
</dbReference>
<dbReference type="Gene3D" id="3.40.630.30">
    <property type="match status" value="2"/>
</dbReference>
<evidence type="ECO:0000256" key="2">
    <source>
        <dbReference type="ARBA" id="ARBA00022679"/>
    </source>
</evidence>
<dbReference type="EMBL" id="FNKK01000002">
    <property type="protein sequence ID" value="SDR33086.1"/>
    <property type="molecule type" value="Genomic_DNA"/>
</dbReference>
<dbReference type="SUPFAM" id="SSF55729">
    <property type="entry name" value="Acyl-CoA N-acyltransferases (Nat)"/>
    <property type="match status" value="1"/>
</dbReference>
<feature type="binding site" evidence="4">
    <location>
        <begin position="114"/>
        <end position="115"/>
    </location>
    <ligand>
        <name>acetyl-CoA</name>
        <dbReference type="ChEBI" id="CHEBI:57288"/>
    </ligand>
</feature>
<evidence type="ECO:0000256" key="1">
    <source>
        <dbReference type="ARBA" id="ARBA00009213"/>
    </source>
</evidence>
<comment type="subunit">
    <text evidence="4">Homohexamer; trimer of dimers.</text>
</comment>
<dbReference type="HAMAP" id="MF_01812">
    <property type="entry name" value="Eis"/>
    <property type="match status" value="1"/>
</dbReference>
<name>A0A1H1I6W4_9ACTN</name>
<dbReference type="InterPro" id="IPR036527">
    <property type="entry name" value="SCP2_sterol-bd_dom_sf"/>
</dbReference>
<reference evidence="6 7" key="1">
    <citation type="submission" date="2016-10" db="EMBL/GenBank/DDBJ databases">
        <authorList>
            <person name="de Groot N.N."/>
        </authorList>
    </citation>
    <scope>NUCLEOTIDE SEQUENCE [LARGE SCALE GENOMIC DNA]</scope>
    <source>
        <strain evidence="6 7">DSM 43794</strain>
    </source>
</reference>
<dbReference type="PANTHER" id="PTHR37817:SF1">
    <property type="entry name" value="N-ACETYLTRANSFERASE EIS"/>
    <property type="match status" value="1"/>
</dbReference>
<dbReference type="AlphaFoldDB" id="A0A1H1I6W4"/>
<dbReference type="Proteomes" id="UP000217103">
    <property type="component" value="Unassembled WGS sequence"/>
</dbReference>
<feature type="active site" description="Proton donor" evidence="4">
    <location>
        <position position="119"/>
    </location>
</feature>
<feature type="domain" description="N-acetyltransferase" evidence="5">
    <location>
        <begin position="1"/>
        <end position="150"/>
    </location>
</feature>
<dbReference type="OrthoDB" id="8399956at2"/>
<dbReference type="InterPro" id="IPR041380">
    <property type="entry name" value="Acetyltransf_17"/>
</dbReference>
<dbReference type="GO" id="GO:0030649">
    <property type="term" value="P:aminoglycoside antibiotic catabolic process"/>
    <property type="evidence" value="ECO:0007669"/>
    <property type="project" value="TreeGrafter"/>
</dbReference>